<keyword evidence="6" id="KW-0456">Lyase</keyword>
<organism evidence="10 11">
    <name type="scientific">candidate division WOR-1 bacterium RIFOXYC2_FULL_41_25</name>
    <dbReference type="NCBI Taxonomy" id="1802586"/>
    <lineage>
        <taxon>Bacteria</taxon>
        <taxon>Bacillati</taxon>
        <taxon>Saganbacteria</taxon>
    </lineage>
</organism>
<dbReference type="Gene3D" id="3.50.20.10">
    <property type="entry name" value="Pyruvoyl-Dependent Histidine Decarboxylase, subunit B"/>
    <property type="match status" value="1"/>
</dbReference>
<dbReference type="InterPro" id="IPR016105">
    <property type="entry name" value="Pyr-dep_his/arg-deCO2ase_sand"/>
</dbReference>
<evidence type="ECO:0000256" key="6">
    <source>
        <dbReference type="ARBA" id="ARBA00023239"/>
    </source>
</evidence>
<dbReference type="GO" id="GO:0006527">
    <property type="term" value="P:L-arginine catabolic process"/>
    <property type="evidence" value="ECO:0007669"/>
    <property type="project" value="InterPro"/>
</dbReference>
<dbReference type="PANTHER" id="PTHR40438">
    <property type="entry name" value="PYRUVOYL-DEPENDENT ARGININE DECARBOXYLASE"/>
    <property type="match status" value="1"/>
</dbReference>
<dbReference type="SFLD" id="SFLDG01170">
    <property type="entry name" value="Pyruvoyl-dependent_arginine_de"/>
    <property type="match status" value="1"/>
</dbReference>
<dbReference type="InterPro" id="IPR016104">
    <property type="entry name" value="Pyr-dep_his/arg-deCO2ase"/>
</dbReference>
<comment type="similarity">
    <text evidence="2">Belongs to the pyruvoyl-dependent arginine decarboxylase family.</text>
</comment>
<keyword evidence="7" id="KW-0670">Pyruvate</keyword>
<comment type="catalytic activity">
    <reaction evidence="8">
        <text>L-arginine + H(+) = agmatine + CO2</text>
        <dbReference type="Rhea" id="RHEA:17641"/>
        <dbReference type="ChEBI" id="CHEBI:15378"/>
        <dbReference type="ChEBI" id="CHEBI:16526"/>
        <dbReference type="ChEBI" id="CHEBI:32682"/>
        <dbReference type="ChEBI" id="CHEBI:58145"/>
        <dbReference type="EC" id="4.1.1.19"/>
    </reaction>
</comment>
<evidence type="ECO:0000256" key="7">
    <source>
        <dbReference type="ARBA" id="ARBA00023317"/>
    </source>
</evidence>
<dbReference type="Proteomes" id="UP000177309">
    <property type="component" value="Unassembled WGS sequence"/>
</dbReference>
<dbReference type="EC" id="4.1.1.19" evidence="3"/>
<dbReference type="AlphaFoldDB" id="A0A1F4TQ22"/>
<accession>A0A1F4TQ22</accession>
<evidence type="ECO:0000313" key="10">
    <source>
        <dbReference type="EMBL" id="OGC34766.1"/>
    </source>
</evidence>
<comment type="cofactor">
    <cofactor evidence="1">
        <name>pyruvate</name>
        <dbReference type="ChEBI" id="CHEBI:15361"/>
    </cofactor>
</comment>
<dbReference type="Gene3D" id="3.30.60.30">
    <property type="match status" value="1"/>
</dbReference>
<keyword evidence="5" id="KW-0210">Decarboxylase</keyword>
<evidence type="ECO:0000256" key="3">
    <source>
        <dbReference type="ARBA" id="ARBA00012426"/>
    </source>
</evidence>
<evidence type="ECO:0000256" key="9">
    <source>
        <dbReference type="SAM" id="MobiDB-lite"/>
    </source>
</evidence>
<name>A0A1F4TQ22_UNCSA</name>
<reference evidence="10 11" key="1">
    <citation type="journal article" date="2016" name="Nat. Commun.">
        <title>Thousands of microbial genomes shed light on interconnected biogeochemical processes in an aquifer system.</title>
        <authorList>
            <person name="Anantharaman K."/>
            <person name="Brown C.T."/>
            <person name="Hug L.A."/>
            <person name="Sharon I."/>
            <person name="Castelle C.J."/>
            <person name="Probst A.J."/>
            <person name="Thomas B.C."/>
            <person name="Singh A."/>
            <person name="Wilkins M.J."/>
            <person name="Karaoz U."/>
            <person name="Brodie E.L."/>
            <person name="Williams K.H."/>
            <person name="Hubbard S.S."/>
            <person name="Banfield J.F."/>
        </authorList>
    </citation>
    <scope>NUCLEOTIDE SEQUENCE [LARGE SCALE GENOMIC DNA]</scope>
</reference>
<dbReference type="PANTHER" id="PTHR40438:SF1">
    <property type="entry name" value="PYRUVOYL-DEPENDENT ARGININE DECARBOXYLASE"/>
    <property type="match status" value="1"/>
</dbReference>
<sequence length="210" mass="23188">MKNLVPNKIFLTKGVGRHKEKLASFEMALRDAGIHAVNYVHVSSIFPPGCKLISKEQGLKFIKPGEITFIVMAKNQTDESHRLISSSVGLALPADSTTYGYLSEHHASGITDEECGDYAEDIAAQMLATTLGIPFEGATSWDERQELWKLSDKIVRTSHITQSAIGQREVWTTVVAAAVLLIELEEDDHNNGNKAAEHNKQHTDSEKPHK</sequence>
<evidence type="ECO:0000256" key="4">
    <source>
        <dbReference type="ARBA" id="ARBA00014727"/>
    </source>
</evidence>
<dbReference type="SFLD" id="SFLDS00055">
    <property type="entry name" value="Pyruvoyl-Dependent_Histidine/A"/>
    <property type="match status" value="1"/>
</dbReference>
<dbReference type="HAMAP" id="MF_01404">
    <property type="entry name" value="PvlArgDC"/>
    <property type="match status" value="1"/>
</dbReference>
<dbReference type="SUPFAM" id="SSF56271">
    <property type="entry name" value="Pyruvoyl-dependent histidine and arginine decarboxylases"/>
    <property type="match status" value="1"/>
</dbReference>
<dbReference type="InterPro" id="IPR002724">
    <property type="entry name" value="Pyruvoyl-dep_arg_deCO2ase"/>
</dbReference>
<feature type="compositionally biased region" description="Basic and acidic residues" evidence="9">
    <location>
        <begin position="189"/>
        <end position="210"/>
    </location>
</feature>
<evidence type="ECO:0000313" key="11">
    <source>
        <dbReference type="Proteomes" id="UP000177309"/>
    </source>
</evidence>
<dbReference type="NCBIfam" id="TIGR00286">
    <property type="entry name" value="pyruvoyl-dependent arginine decarboxylase"/>
    <property type="match status" value="1"/>
</dbReference>
<gene>
    <name evidence="10" type="ORF">A2462_03525</name>
</gene>
<feature type="region of interest" description="Disordered" evidence="9">
    <location>
        <begin position="188"/>
        <end position="210"/>
    </location>
</feature>
<dbReference type="Pfam" id="PF01862">
    <property type="entry name" value="PvlArgDC"/>
    <property type="match status" value="1"/>
</dbReference>
<protein>
    <recommendedName>
        <fullName evidence="4">Pyruvoyl-dependent arginine decarboxylase AaxB</fullName>
        <ecNumber evidence="3">4.1.1.19</ecNumber>
    </recommendedName>
</protein>
<evidence type="ECO:0000256" key="1">
    <source>
        <dbReference type="ARBA" id="ARBA00001928"/>
    </source>
</evidence>
<dbReference type="GO" id="GO:0008792">
    <property type="term" value="F:arginine decarboxylase activity"/>
    <property type="evidence" value="ECO:0007669"/>
    <property type="project" value="UniProtKB-EC"/>
</dbReference>
<proteinExistence type="inferred from homology"/>
<dbReference type="EMBL" id="MEUI01000013">
    <property type="protein sequence ID" value="OGC34766.1"/>
    <property type="molecule type" value="Genomic_DNA"/>
</dbReference>
<comment type="caution">
    <text evidence="10">The sequence shown here is derived from an EMBL/GenBank/DDBJ whole genome shotgun (WGS) entry which is preliminary data.</text>
</comment>
<evidence type="ECO:0000256" key="8">
    <source>
        <dbReference type="ARBA" id="ARBA00049309"/>
    </source>
</evidence>
<dbReference type="PIRSF" id="PIRSF005216">
    <property type="entry name" value="Pyruvoyl-dep_arg_deCO2ase"/>
    <property type="match status" value="1"/>
</dbReference>
<evidence type="ECO:0000256" key="5">
    <source>
        <dbReference type="ARBA" id="ARBA00022793"/>
    </source>
</evidence>
<evidence type="ECO:0000256" key="2">
    <source>
        <dbReference type="ARBA" id="ARBA00008611"/>
    </source>
</evidence>